<evidence type="ECO:0000259" key="2">
    <source>
        <dbReference type="Pfam" id="PF11976"/>
    </source>
</evidence>
<proteinExistence type="predicted"/>
<dbReference type="Pfam" id="PF11976">
    <property type="entry name" value="Rad60-SLD"/>
    <property type="match status" value="1"/>
</dbReference>
<keyword evidence="3" id="KW-1185">Reference proteome</keyword>
<dbReference type="AlphaFoldDB" id="A0A6P5Y1F7"/>
<dbReference type="InterPro" id="IPR022617">
    <property type="entry name" value="Rad60/SUMO-like_dom"/>
</dbReference>
<gene>
    <name evidence="4" type="primary">LOC111287822</name>
</gene>
<feature type="region of interest" description="Disordered" evidence="1">
    <location>
        <begin position="1"/>
        <end position="27"/>
    </location>
</feature>
<dbReference type="GeneID" id="111287822"/>
<dbReference type="RefSeq" id="XP_022734225.1">
    <property type="nucleotide sequence ID" value="XM_022878490.1"/>
</dbReference>
<feature type="domain" description="Rad60/SUMO-like" evidence="2">
    <location>
        <begin position="24"/>
        <end position="90"/>
    </location>
</feature>
<sequence>MSQPSGSGGGGRAKSNADGQPETIKVSVKSQDGSTVVYKIVRNLKLSKLMHAYCRKKQLDFRTVRFIHEGHRVPGKYTADKLKLEDGAEICCMFHQMGAGFYFMPKTA</sequence>
<dbReference type="Proteomes" id="UP000515121">
    <property type="component" value="Unplaced"/>
</dbReference>
<dbReference type="InterPro" id="IPR029071">
    <property type="entry name" value="Ubiquitin-like_domsf"/>
</dbReference>
<feature type="compositionally biased region" description="Gly residues" evidence="1">
    <location>
        <begin position="1"/>
        <end position="12"/>
    </location>
</feature>
<dbReference type="PANTHER" id="PTHR10562">
    <property type="entry name" value="SMALL UBIQUITIN-RELATED MODIFIER"/>
    <property type="match status" value="1"/>
</dbReference>
<protein>
    <submittedName>
        <fullName evidence="4">Small ubiquitin-related modifier 1-like</fullName>
    </submittedName>
</protein>
<dbReference type="Gene3D" id="3.10.20.90">
    <property type="entry name" value="Phosphatidylinositol 3-kinase Catalytic Subunit, Chain A, domain 1"/>
    <property type="match status" value="1"/>
</dbReference>
<accession>A0A6P5Y1F7</accession>
<name>A0A6P5Y1F7_DURZI</name>
<reference evidence="4" key="1">
    <citation type="submission" date="2025-08" db="UniProtKB">
        <authorList>
            <consortium name="RefSeq"/>
        </authorList>
    </citation>
    <scope>IDENTIFICATION</scope>
    <source>
        <tissue evidence="4">Fruit stalk</tissue>
    </source>
</reference>
<dbReference type="KEGG" id="dzi:111287822"/>
<dbReference type="SUPFAM" id="SSF54236">
    <property type="entry name" value="Ubiquitin-like"/>
    <property type="match status" value="1"/>
</dbReference>
<evidence type="ECO:0000313" key="3">
    <source>
        <dbReference type="Proteomes" id="UP000515121"/>
    </source>
</evidence>
<evidence type="ECO:0000313" key="4">
    <source>
        <dbReference type="RefSeq" id="XP_022734225.1"/>
    </source>
</evidence>
<dbReference type="OrthoDB" id="442921at2759"/>
<evidence type="ECO:0000256" key="1">
    <source>
        <dbReference type="SAM" id="MobiDB-lite"/>
    </source>
</evidence>
<organism evidence="3 4">
    <name type="scientific">Durio zibethinus</name>
    <name type="common">Durian</name>
    <dbReference type="NCBI Taxonomy" id="66656"/>
    <lineage>
        <taxon>Eukaryota</taxon>
        <taxon>Viridiplantae</taxon>
        <taxon>Streptophyta</taxon>
        <taxon>Embryophyta</taxon>
        <taxon>Tracheophyta</taxon>
        <taxon>Spermatophyta</taxon>
        <taxon>Magnoliopsida</taxon>
        <taxon>eudicotyledons</taxon>
        <taxon>Gunneridae</taxon>
        <taxon>Pentapetalae</taxon>
        <taxon>rosids</taxon>
        <taxon>malvids</taxon>
        <taxon>Malvales</taxon>
        <taxon>Malvaceae</taxon>
        <taxon>Helicteroideae</taxon>
        <taxon>Durio</taxon>
    </lineage>
</organism>